<name>A0A165JWJ7_9BASI</name>
<keyword evidence="7 8" id="KW-0324">Glycolysis</keyword>
<keyword evidence="4 8" id="KW-0547">Nucleotide-binding</keyword>
<dbReference type="Pfam" id="PF03727">
    <property type="entry name" value="Hexokinase_2"/>
    <property type="match status" value="1"/>
</dbReference>
<dbReference type="Gene3D" id="3.30.420.40">
    <property type="match status" value="1"/>
</dbReference>
<dbReference type="GO" id="GO:0005536">
    <property type="term" value="F:D-glucose binding"/>
    <property type="evidence" value="ECO:0007669"/>
    <property type="project" value="InterPro"/>
</dbReference>
<dbReference type="GO" id="GO:0005524">
    <property type="term" value="F:ATP binding"/>
    <property type="evidence" value="ECO:0007669"/>
    <property type="project" value="UniProtKB-UniRule"/>
</dbReference>
<dbReference type="GO" id="GO:0005739">
    <property type="term" value="C:mitochondrion"/>
    <property type="evidence" value="ECO:0007669"/>
    <property type="project" value="TreeGrafter"/>
</dbReference>
<dbReference type="EC" id="2.7.1.-" evidence="8"/>
<keyword evidence="3 8" id="KW-0808">Transferase</keyword>
<dbReference type="InParanoid" id="A0A165JWJ7"/>
<evidence type="ECO:0000256" key="2">
    <source>
        <dbReference type="ARBA" id="ARBA00009225"/>
    </source>
</evidence>
<dbReference type="Gene3D" id="1.10.287.1250">
    <property type="match status" value="1"/>
</dbReference>
<keyword evidence="5 8" id="KW-0418">Kinase</keyword>
<dbReference type="Pfam" id="PF00349">
    <property type="entry name" value="Hexokinase_1"/>
    <property type="match status" value="1"/>
</dbReference>
<dbReference type="Gene3D" id="3.40.367.20">
    <property type="match status" value="1"/>
</dbReference>
<accession>A0A165JWJ7</accession>
<dbReference type="SUPFAM" id="SSF53067">
    <property type="entry name" value="Actin-like ATPase domain"/>
    <property type="match status" value="2"/>
</dbReference>
<evidence type="ECO:0000313" key="11">
    <source>
        <dbReference type="EMBL" id="KZT62368.1"/>
    </source>
</evidence>
<feature type="domain" description="Hexokinase C-terminal" evidence="10">
    <location>
        <begin position="218"/>
        <end position="462"/>
    </location>
</feature>
<proteinExistence type="inferred from homology"/>
<dbReference type="PROSITE" id="PS51748">
    <property type="entry name" value="HEXOKINASE_2"/>
    <property type="match status" value="1"/>
</dbReference>
<dbReference type="PANTHER" id="PTHR19443:SF30">
    <property type="entry name" value="GLUCOKINASE-1-RELATED"/>
    <property type="match status" value="1"/>
</dbReference>
<dbReference type="Proteomes" id="UP000076842">
    <property type="component" value="Unassembled WGS sequence"/>
</dbReference>
<dbReference type="OrthoDB" id="419537at2759"/>
<dbReference type="InterPro" id="IPR022673">
    <property type="entry name" value="Hexokinase_C"/>
</dbReference>
<sequence>MSYLADTSLNPAALEFLERIERQFHLDDEQLQTILAQFLKEFELGLSKYGESPAMVPTFVTHLPDGTERGTFLALDLGGTNLRVCQVTLLGNRQVEMNQSKYRVSEALKTGEAEDLFNYIADSVDHFLTTADIPLTEDEQLYLGLTFSFPVEQTAINKGKLLTWTKGFAATHAIGNDVMQMLQDALDRRHVHVKCAALINDTVGCLMSRAYFSGGCILGAIFGTGTNGAYVEDMKAVKKLSTDAIDGPLPDKMVINTEWGAFDNARKVIPRTIFDNKLDRESINPRFQAYEKCISGMYLGEIVRNILLYLIDNSILFGGNSSKQFNTHYGFDTELMSNIENDQSDEGVTCRAILTQKMGMDDKLVSPNDIAIVRWGCKIVATRAAKLSGCAVAAIINQTHCAEGHEDFVDVGVDGSLIQFYPGFEDGLRSSLRLLVGENVEKRTRIGLAKDGSGIGAALGALASLHQERERQVQPVLQAGLDTAKASREAAEGVGKAALADSIA</sequence>
<dbReference type="UniPathway" id="UPA00109">
    <property type="reaction ID" value="UER00180"/>
</dbReference>
<comment type="similarity">
    <text evidence="2 8">Belongs to the hexokinase family.</text>
</comment>
<dbReference type="FunFam" id="3.30.420.40:FF:000034">
    <property type="entry name" value="Phosphotransferase"/>
    <property type="match status" value="1"/>
</dbReference>
<comment type="pathway">
    <text evidence="1">Carbohydrate degradation; glycolysis; D-glyceraldehyde 3-phosphate and glycerone phosphate from D-glucose: step 1/4.</text>
</comment>
<evidence type="ECO:0000256" key="4">
    <source>
        <dbReference type="ARBA" id="ARBA00022741"/>
    </source>
</evidence>
<dbReference type="GO" id="GO:0001678">
    <property type="term" value="P:intracellular glucose homeostasis"/>
    <property type="evidence" value="ECO:0007669"/>
    <property type="project" value="InterPro"/>
</dbReference>
<dbReference type="InterPro" id="IPR001312">
    <property type="entry name" value="Hexokinase"/>
</dbReference>
<gene>
    <name evidence="11" type="ORF">CALCODRAFT_490180</name>
</gene>
<evidence type="ECO:0000256" key="3">
    <source>
        <dbReference type="ARBA" id="ARBA00022679"/>
    </source>
</evidence>
<evidence type="ECO:0000256" key="8">
    <source>
        <dbReference type="RuleBase" id="RU362007"/>
    </source>
</evidence>
<keyword evidence="12" id="KW-1185">Reference proteome</keyword>
<evidence type="ECO:0000256" key="6">
    <source>
        <dbReference type="ARBA" id="ARBA00022840"/>
    </source>
</evidence>
<organism evidence="11 12">
    <name type="scientific">Calocera cornea HHB12733</name>
    <dbReference type="NCBI Taxonomy" id="1353952"/>
    <lineage>
        <taxon>Eukaryota</taxon>
        <taxon>Fungi</taxon>
        <taxon>Dikarya</taxon>
        <taxon>Basidiomycota</taxon>
        <taxon>Agaricomycotina</taxon>
        <taxon>Dacrymycetes</taxon>
        <taxon>Dacrymycetales</taxon>
        <taxon>Dacrymycetaceae</taxon>
        <taxon>Calocera</taxon>
    </lineage>
</organism>
<protein>
    <recommendedName>
        <fullName evidence="8">Phosphotransferase</fullName>
        <ecNumber evidence="8">2.7.1.-</ecNumber>
    </recommendedName>
</protein>
<dbReference type="FunFam" id="3.40.367.20:FF:000020">
    <property type="entry name" value="Hexokinase-1"/>
    <property type="match status" value="1"/>
</dbReference>
<evidence type="ECO:0000256" key="7">
    <source>
        <dbReference type="ARBA" id="ARBA00023152"/>
    </source>
</evidence>
<dbReference type="PRINTS" id="PR00475">
    <property type="entry name" value="HEXOKINASE"/>
</dbReference>
<dbReference type="InterPro" id="IPR022672">
    <property type="entry name" value="Hexokinase_N"/>
</dbReference>
<evidence type="ECO:0000313" key="12">
    <source>
        <dbReference type="Proteomes" id="UP000076842"/>
    </source>
</evidence>
<reference evidence="11 12" key="1">
    <citation type="journal article" date="2016" name="Mol. Biol. Evol.">
        <title>Comparative Genomics of Early-Diverging Mushroom-Forming Fungi Provides Insights into the Origins of Lignocellulose Decay Capabilities.</title>
        <authorList>
            <person name="Nagy L.G."/>
            <person name="Riley R."/>
            <person name="Tritt A."/>
            <person name="Adam C."/>
            <person name="Daum C."/>
            <person name="Floudas D."/>
            <person name="Sun H."/>
            <person name="Yadav J.S."/>
            <person name="Pangilinan J."/>
            <person name="Larsson K.H."/>
            <person name="Matsuura K."/>
            <person name="Barry K."/>
            <person name="Labutti K."/>
            <person name="Kuo R."/>
            <person name="Ohm R.A."/>
            <person name="Bhattacharya S.S."/>
            <person name="Shirouzu T."/>
            <person name="Yoshinaga Y."/>
            <person name="Martin F.M."/>
            <person name="Grigoriev I.V."/>
            <person name="Hibbett D.S."/>
        </authorList>
    </citation>
    <scope>NUCLEOTIDE SEQUENCE [LARGE SCALE GENOMIC DNA]</scope>
    <source>
        <strain evidence="11 12">HHB12733</strain>
    </source>
</reference>
<evidence type="ECO:0000256" key="1">
    <source>
        <dbReference type="ARBA" id="ARBA00004888"/>
    </source>
</evidence>
<dbReference type="STRING" id="1353952.A0A165JWJ7"/>
<evidence type="ECO:0000256" key="5">
    <source>
        <dbReference type="ARBA" id="ARBA00022777"/>
    </source>
</evidence>
<keyword evidence="6 8" id="KW-0067">ATP-binding</keyword>
<dbReference type="EMBL" id="KV423917">
    <property type="protein sequence ID" value="KZT62368.1"/>
    <property type="molecule type" value="Genomic_DNA"/>
</dbReference>
<dbReference type="GO" id="GO:0004340">
    <property type="term" value="F:glucokinase activity"/>
    <property type="evidence" value="ECO:0007669"/>
    <property type="project" value="TreeGrafter"/>
</dbReference>
<dbReference type="GO" id="GO:0006096">
    <property type="term" value="P:glycolytic process"/>
    <property type="evidence" value="ECO:0007669"/>
    <property type="project" value="UniProtKB-UniPathway"/>
</dbReference>
<dbReference type="GO" id="GO:0006006">
    <property type="term" value="P:glucose metabolic process"/>
    <property type="evidence" value="ECO:0007669"/>
    <property type="project" value="TreeGrafter"/>
</dbReference>
<feature type="domain" description="Hexokinase N-terminal" evidence="9">
    <location>
        <begin position="17"/>
        <end position="211"/>
    </location>
</feature>
<evidence type="ECO:0000259" key="9">
    <source>
        <dbReference type="Pfam" id="PF00349"/>
    </source>
</evidence>
<dbReference type="GO" id="GO:0008865">
    <property type="term" value="F:fructokinase activity"/>
    <property type="evidence" value="ECO:0007669"/>
    <property type="project" value="TreeGrafter"/>
</dbReference>
<dbReference type="GO" id="GO:0005829">
    <property type="term" value="C:cytosol"/>
    <property type="evidence" value="ECO:0007669"/>
    <property type="project" value="TreeGrafter"/>
</dbReference>
<evidence type="ECO:0000259" key="10">
    <source>
        <dbReference type="Pfam" id="PF03727"/>
    </source>
</evidence>
<dbReference type="PANTHER" id="PTHR19443">
    <property type="entry name" value="HEXOKINASE"/>
    <property type="match status" value="1"/>
</dbReference>
<dbReference type="InterPro" id="IPR043129">
    <property type="entry name" value="ATPase_NBD"/>
</dbReference>
<dbReference type="AlphaFoldDB" id="A0A165JWJ7"/>